<dbReference type="InterPro" id="IPR043502">
    <property type="entry name" value="DNA/RNA_pol_sf"/>
</dbReference>
<dbReference type="CDD" id="cd09274">
    <property type="entry name" value="RNase_HI_RT_Ty3"/>
    <property type="match status" value="1"/>
</dbReference>
<name>A0A371E9J8_MUCPR</name>
<gene>
    <name evidence="3" type="primary">pol</name>
    <name evidence="3" type="ORF">CR513_58924</name>
</gene>
<dbReference type="SUPFAM" id="SSF56672">
    <property type="entry name" value="DNA/RNA polymerases"/>
    <property type="match status" value="1"/>
</dbReference>
<accession>A0A371E9J8</accession>
<keyword evidence="4" id="KW-1185">Reference proteome</keyword>
<dbReference type="AlphaFoldDB" id="A0A371E9J8"/>
<dbReference type="InterPro" id="IPR041577">
    <property type="entry name" value="RT_RNaseH_2"/>
</dbReference>
<evidence type="ECO:0000259" key="2">
    <source>
        <dbReference type="Pfam" id="PF17921"/>
    </source>
</evidence>
<comment type="caution">
    <text evidence="3">The sequence shown here is derived from an EMBL/GenBank/DDBJ whole genome shotgun (WGS) entry which is preliminary data.</text>
</comment>
<feature type="non-terminal residue" evidence="3">
    <location>
        <position position="1"/>
    </location>
</feature>
<dbReference type="Gene3D" id="1.10.340.70">
    <property type="match status" value="1"/>
</dbReference>
<dbReference type="Pfam" id="PF17919">
    <property type="entry name" value="RT_RNaseH_2"/>
    <property type="match status" value="1"/>
</dbReference>
<evidence type="ECO:0000259" key="1">
    <source>
        <dbReference type="Pfam" id="PF17919"/>
    </source>
</evidence>
<evidence type="ECO:0000313" key="4">
    <source>
        <dbReference type="Proteomes" id="UP000257109"/>
    </source>
</evidence>
<dbReference type="PANTHER" id="PTHR35046:SF9">
    <property type="entry name" value="RNA-DIRECTED DNA POLYMERASE"/>
    <property type="match status" value="1"/>
</dbReference>
<dbReference type="Pfam" id="PF17921">
    <property type="entry name" value="Integrase_H2C2"/>
    <property type="match status" value="1"/>
</dbReference>
<evidence type="ECO:0000313" key="3">
    <source>
        <dbReference type="EMBL" id="RDX62710.1"/>
    </source>
</evidence>
<dbReference type="Gene3D" id="3.30.70.270">
    <property type="match status" value="1"/>
</dbReference>
<dbReference type="Proteomes" id="UP000257109">
    <property type="component" value="Unassembled WGS sequence"/>
</dbReference>
<dbReference type="STRING" id="157652.A0A371E9J8"/>
<dbReference type="InterPro" id="IPR043128">
    <property type="entry name" value="Rev_trsase/Diguanyl_cyclase"/>
</dbReference>
<sequence length="346" mass="40383">MKLFLLYPNLKSSCKLILRVTRLLKPCFVKPREAHLRILESSIRVVDCKQLETQRGEGHPRLANTKNVSDIGSFHMFSSFYKGFVKDFSALATHSMKLLKKWEESQERAFQVLKDRLTRASILALPNFIKSFELECDASNVAIVAILLQEGHPISYFSENIKDLYALVRALHVWQHYLLPKKFVIHNEHDSLKHLRDQGKLNKRHAKWVEFLEQFPYVIKHKQGKINVMVDALCRKYALIAMFQAKILGDAFILCANLVNGGYFRHDSFLFKEKGLCVPRSSSYEGDLINHFGELKTYEVLIEHFFWPHMKRYIHHICERFLVYRMAKSKSSPHNFYTPLPISTSP</sequence>
<feature type="domain" description="Integrase zinc-binding" evidence="2">
    <location>
        <begin position="288"/>
        <end position="329"/>
    </location>
</feature>
<dbReference type="OrthoDB" id="415724at2759"/>
<organism evidence="3 4">
    <name type="scientific">Mucuna pruriens</name>
    <name type="common">Velvet bean</name>
    <name type="synonym">Dolichos pruriens</name>
    <dbReference type="NCBI Taxonomy" id="157652"/>
    <lineage>
        <taxon>Eukaryota</taxon>
        <taxon>Viridiplantae</taxon>
        <taxon>Streptophyta</taxon>
        <taxon>Embryophyta</taxon>
        <taxon>Tracheophyta</taxon>
        <taxon>Spermatophyta</taxon>
        <taxon>Magnoliopsida</taxon>
        <taxon>eudicotyledons</taxon>
        <taxon>Gunneridae</taxon>
        <taxon>Pentapetalae</taxon>
        <taxon>rosids</taxon>
        <taxon>fabids</taxon>
        <taxon>Fabales</taxon>
        <taxon>Fabaceae</taxon>
        <taxon>Papilionoideae</taxon>
        <taxon>50 kb inversion clade</taxon>
        <taxon>NPAAA clade</taxon>
        <taxon>indigoferoid/millettioid clade</taxon>
        <taxon>Phaseoleae</taxon>
        <taxon>Mucuna</taxon>
    </lineage>
</organism>
<dbReference type="PANTHER" id="PTHR35046">
    <property type="entry name" value="ZINC KNUCKLE (CCHC-TYPE) FAMILY PROTEIN"/>
    <property type="match status" value="1"/>
</dbReference>
<reference evidence="3" key="1">
    <citation type="submission" date="2018-05" db="EMBL/GenBank/DDBJ databases">
        <title>Draft genome of Mucuna pruriens seed.</title>
        <authorList>
            <person name="Nnadi N.E."/>
            <person name="Vos R."/>
            <person name="Hasami M.H."/>
            <person name="Devisetty U.K."/>
            <person name="Aguiy J.C."/>
        </authorList>
    </citation>
    <scope>NUCLEOTIDE SEQUENCE [LARGE SCALE GENOMIC DNA]</scope>
    <source>
        <strain evidence="3">JCA_2017</strain>
    </source>
</reference>
<proteinExistence type="predicted"/>
<protein>
    <submittedName>
        <fullName evidence="3">Retrovirus-related Pol polyprotein from transposon 17.6</fullName>
    </submittedName>
</protein>
<feature type="domain" description="Reverse transcriptase/retrotransposon-derived protein RNase H-like" evidence="1">
    <location>
        <begin position="102"/>
        <end position="185"/>
    </location>
</feature>
<dbReference type="EMBL" id="QJKJ01015322">
    <property type="protein sequence ID" value="RDX62710.1"/>
    <property type="molecule type" value="Genomic_DNA"/>
</dbReference>
<dbReference type="InterPro" id="IPR041588">
    <property type="entry name" value="Integrase_H2C2"/>
</dbReference>